<dbReference type="Gene3D" id="3.40.630.30">
    <property type="match status" value="1"/>
</dbReference>
<organism evidence="4 5">
    <name type="scientific">Marasmiellus scandens</name>
    <dbReference type="NCBI Taxonomy" id="2682957"/>
    <lineage>
        <taxon>Eukaryota</taxon>
        <taxon>Fungi</taxon>
        <taxon>Dikarya</taxon>
        <taxon>Basidiomycota</taxon>
        <taxon>Agaricomycotina</taxon>
        <taxon>Agaricomycetes</taxon>
        <taxon>Agaricomycetidae</taxon>
        <taxon>Agaricales</taxon>
        <taxon>Marasmiineae</taxon>
        <taxon>Omphalotaceae</taxon>
        <taxon>Marasmiellus</taxon>
    </lineage>
</organism>
<keyword evidence="2" id="KW-1133">Transmembrane helix</keyword>
<dbReference type="InterPro" id="IPR000182">
    <property type="entry name" value="GNAT_dom"/>
</dbReference>
<dbReference type="PANTHER" id="PTHR13947:SF37">
    <property type="entry name" value="LD18367P"/>
    <property type="match status" value="1"/>
</dbReference>
<gene>
    <name evidence="4" type="ORF">VKT23_014818</name>
</gene>
<name>A0ABR1IZ55_9AGAR</name>
<dbReference type="SUPFAM" id="SSF55729">
    <property type="entry name" value="Acyl-CoA N-acyltransferases (Nat)"/>
    <property type="match status" value="1"/>
</dbReference>
<evidence type="ECO:0000313" key="4">
    <source>
        <dbReference type="EMBL" id="KAK7445401.1"/>
    </source>
</evidence>
<protein>
    <recommendedName>
        <fullName evidence="3">N-acetyltransferase domain-containing protein</fullName>
    </recommendedName>
</protein>
<keyword evidence="1" id="KW-0808">Transferase</keyword>
<dbReference type="InterPro" id="IPR016181">
    <property type="entry name" value="Acyl_CoA_acyltransferase"/>
</dbReference>
<keyword evidence="5" id="KW-1185">Reference proteome</keyword>
<proteinExistence type="predicted"/>
<evidence type="ECO:0000259" key="3">
    <source>
        <dbReference type="Pfam" id="PF13508"/>
    </source>
</evidence>
<keyword evidence="2" id="KW-0472">Membrane</keyword>
<evidence type="ECO:0000256" key="1">
    <source>
        <dbReference type="ARBA" id="ARBA00022679"/>
    </source>
</evidence>
<comment type="caution">
    <text evidence="4">The sequence shown here is derived from an EMBL/GenBank/DDBJ whole genome shotgun (WGS) entry which is preliminary data.</text>
</comment>
<dbReference type="InterPro" id="IPR050769">
    <property type="entry name" value="NAT_camello-type"/>
</dbReference>
<sequence length="247" mass="27133">MASKKPAIPLTTPRSGVNVRYCRPEDVEAVKRLFSVCILQGAGSPARVSLAVRMKTYHMLFAYFAFTLFAFASYILSGRAAIICLCCMLTVLVYISGTAYSSLIFYIFFVSGSLEDDLKDPIAHYGLVPQKSNEANSDYVPSGVNAFWVAESVSSTTGKTEIVGAIGLDLSSRHKVARTGEVRRMVVSPYHRRLGIAAALMKYQPGAINMYERAGFKIYNTRAFPSGWSTINLFDYGKDLAPSSKVQ</sequence>
<dbReference type="PANTHER" id="PTHR13947">
    <property type="entry name" value="GNAT FAMILY N-ACETYLTRANSFERASE"/>
    <property type="match status" value="1"/>
</dbReference>
<feature type="transmembrane region" description="Helical" evidence="2">
    <location>
        <begin position="80"/>
        <end position="109"/>
    </location>
</feature>
<keyword evidence="2" id="KW-0812">Transmembrane</keyword>
<evidence type="ECO:0000313" key="5">
    <source>
        <dbReference type="Proteomes" id="UP001498398"/>
    </source>
</evidence>
<dbReference type="Pfam" id="PF13508">
    <property type="entry name" value="Acetyltransf_7"/>
    <property type="match status" value="1"/>
</dbReference>
<feature type="domain" description="N-acetyltransferase" evidence="3">
    <location>
        <begin position="146"/>
        <end position="217"/>
    </location>
</feature>
<dbReference type="EMBL" id="JBANRG010000047">
    <property type="protein sequence ID" value="KAK7445401.1"/>
    <property type="molecule type" value="Genomic_DNA"/>
</dbReference>
<feature type="transmembrane region" description="Helical" evidence="2">
    <location>
        <begin position="57"/>
        <end position="74"/>
    </location>
</feature>
<accession>A0ABR1IZ55</accession>
<evidence type="ECO:0000256" key="2">
    <source>
        <dbReference type="SAM" id="Phobius"/>
    </source>
</evidence>
<dbReference type="CDD" id="cd04301">
    <property type="entry name" value="NAT_SF"/>
    <property type="match status" value="1"/>
</dbReference>
<reference evidence="4 5" key="1">
    <citation type="submission" date="2024-01" db="EMBL/GenBank/DDBJ databases">
        <title>A draft genome for the cacao thread blight pathogen Marasmiellus scandens.</title>
        <authorList>
            <person name="Baruah I.K."/>
            <person name="Leung J."/>
            <person name="Bukari Y."/>
            <person name="Amoako-Attah I."/>
            <person name="Meinhardt L.W."/>
            <person name="Bailey B.A."/>
            <person name="Cohen S.P."/>
        </authorList>
    </citation>
    <scope>NUCLEOTIDE SEQUENCE [LARGE SCALE GENOMIC DNA]</scope>
    <source>
        <strain evidence="4 5">GH-19</strain>
    </source>
</reference>
<dbReference type="Proteomes" id="UP001498398">
    <property type="component" value="Unassembled WGS sequence"/>
</dbReference>